<evidence type="ECO:0000256" key="4">
    <source>
        <dbReference type="ARBA" id="ARBA00023186"/>
    </source>
</evidence>
<dbReference type="EMBL" id="QYUK01000016">
    <property type="protein sequence ID" value="RJF80478.1"/>
    <property type="molecule type" value="Genomic_DNA"/>
</dbReference>
<name>A0A418VTK3_9PROT</name>
<proteinExistence type="predicted"/>
<dbReference type="InterPro" id="IPR023212">
    <property type="entry name" value="Hsp33_helix_hairpin_bin_dom_sf"/>
</dbReference>
<dbReference type="InterPro" id="IPR016154">
    <property type="entry name" value="Heat_shock_Hsp33_C"/>
</dbReference>
<keyword evidence="4" id="KW-0143">Chaperone</keyword>
<dbReference type="Proteomes" id="UP000284605">
    <property type="component" value="Unassembled WGS sequence"/>
</dbReference>
<dbReference type="GO" id="GO:0044183">
    <property type="term" value="F:protein folding chaperone"/>
    <property type="evidence" value="ECO:0007669"/>
    <property type="project" value="TreeGrafter"/>
</dbReference>
<evidence type="ECO:0000313" key="6">
    <source>
        <dbReference type="EMBL" id="RJF80478.1"/>
    </source>
</evidence>
<accession>A0A418VTK3</accession>
<dbReference type="CDD" id="cd00498">
    <property type="entry name" value="Hsp33"/>
    <property type="match status" value="1"/>
</dbReference>
<comment type="caution">
    <text evidence="6">The sequence shown here is derived from an EMBL/GenBank/DDBJ whole genome shotgun (WGS) entry which is preliminary data.</text>
</comment>
<sequence length="306" mass="33145">MNDNQKGQNRVLPFQIDRLDVRGRIVRLGSVVDTILSRHDYPDVVSQHLAELILVATLLGNSVKFDGTFTVQTKGDGPVSMMVSDFATPGALRGFAQVDRAALAALGPDRRGVRDVLGKGYLALTIDQGPDTDRYQGIVALEGDSLAECAEAYFRDSEQIPTLVRLAAKRAWPGGPWLAGGLMIQHLPHGETGPRADRAGHLPDAVAEDRWTTAKAKASTVTVDELVGPDLRAEEVAWRLFHEDGVRVYPTLALAVGCRCNRERIATVLAQFPAQDRADMAVDGRIVVTCEFCNAGFAFDPDTVAV</sequence>
<gene>
    <name evidence="6" type="ORF">D3874_25425</name>
</gene>
<dbReference type="AlphaFoldDB" id="A0A418VTK3"/>
<evidence type="ECO:0000256" key="5">
    <source>
        <dbReference type="ARBA" id="ARBA00023284"/>
    </source>
</evidence>
<dbReference type="PANTHER" id="PTHR30111">
    <property type="entry name" value="33 KDA CHAPERONIN"/>
    <property type="match status" value="1"/>
</dbReference>
<evidence type="ECO:0000256" key="2">
    <source>
        <dbReference type="ARBA" id="ARBA00022833"/>
    </source>
</evidence>
<dbReference type="Gene3D" id="3.90.1280.10">
    <property type="entry name" value="HSP33 redox switch-like"/>
    <property type="match status" value="1"/>
</dbReference>
<dbReference type="Pfam" id="PF01430">
    <property type="entry name" value="HSP33"/>
    <property type="match status" value="1"/>
</dbReference>
<evidence type="ECO:0000256" key="1">
    <source>
        <dbReference type="ARBA" id="ARBA00022490"/>
    </source>
</evidence>
<keyword evidence="5" id="KW-0676">Redox-active center</keyword>
<dbReference type="GO" id="GO:0051082">
    <property type="term" value="F:unfolded protein binding"/>
    <property type="evidence" value="ECO:0007669"/>
    <property type="project" value="InterPro"/>
</dbReference>
<dbReference type="Gene3D" id="3.55.30.10">
    <property type="entry name" value="Hsp33 domain"/>
    <property type="match status" value="1"/>
</dbReference>
<keyword evidence="7" id="KW-1185">Reference proteome</keyword>
<keyword evidence="1" id="KW-0963">Cytoplasm</keyword>
<dbReference type="SUPFAM" id="SSF118352">
    <property type="entry name" value="HSP33 redox switch-like"/>
    <property type="match status" value="1"/>
</dbReference>
<reference evidence="6 7" key="1">
    <citation type="submission" date="2018-09" db="EMBL/GenBank/DDBJ databases">
        <authorList>
            <person name="Zhu H."/>
        </authorList>
    </citation>
    <scope>NUCLEOTIDE SEQUENCE [LARGE SCALE GENOMIC DNA]</scope>
    <source>
        <strain evidence="6 7">K1W22B-8</strain>
    </source>
</reference>
<dbReference type="NCBIfam" id="NF002386">
    <property type="entry name" value="PRK01402.1"/>
    <property type="match status" value="1"/>
</dbReference>
<evidence type="ECO:0000256" key="3">
    <source>
        <dbReference type="ARBA" id="ARBA00023157"/>
    </source>
</evidence>
<dbReference type="RefSeq" id="WP_119782530.1">
    <property type="nucleotide sequence ID" value="NZ_QYUK01000016.1"/>
</dbReference>
<dbReference type="Gene3D" id="1.10.287.480">
    <property type="entry name" value="helix hairpin bin"/>
    <property type="match status" value="1"/>
</dbReference>
<organism evidence="6 7">
    <name type="scientific">Oleomonas cavernae</name>
    <dbReference type="NCBI Taxonomy" id="2320859"/>
    <lineage>
        <taxon>Bacteria</taxon>
        <taxon>Pseudomonadati</taxon>
        <taxon>Pseudomonadota</taxon>
        <taxon>Alphaproteobacteria</taxon>
        <taxon>Acetobacterales</taxon>
        <taxon>Acetobacteraceae</taxon>
        <taxon>Oleomonas</taxon>
    </lineage>
</organism>
<dbReference type="PIRSF" id="PIRSF005261">
    <property type="entry name" value="Heat_shock_Hsp33"/>
    <property type="match status" value="1"/>
</dbReference>
<evidence type="ECO:0000313" key="7">
    <source>
        <dbReference type="Proteomes" id="UP000284605"/>
    </source>
</evidence>
<keyword evidence="3" id="KW-1015">Disulfide bond</keyword>
<dbReference type="PANTHER" id="PTHR30111:SF1">
    <property type="entry name" value="33 KDA CHAPERONIN"/>
    <property type="match status" value="1"/>
</dbReference>
<dbReference type="InterPro" id="IPR016153">
    <property type="entry name" value="Heat_shock_Hsp33_N"/>
</dbReference>
<keyword evidence="2" id="KW-0862">Zinc</keyword>
<dbReference type="OrthoDB" id="9793753at2"/>
<dbReference type="SUPFAM" id="SSF64397">
    <property type="entry name" value="Hsp33 domain"/>
    <property type="match status" value="1"/>
</dbReference>
<dbReference type="InterPro" id="IPR000397">
    <property type="entry name" value="Heat_shock_Hsp33"/>
</dbReference>
<dbReference type="GO" id="GO:0005737">
    <property type="term" value="C:cytoplasm"/>
    <property type="evidence" value="ECO:0007669"/>
    <property type="project" value="InterPro"/>
</dbReference>
<protein>
    <submittedName>
        <fullName evidence="6">Hsp33 family molecular chaperone</fullName>
    </submittedName>
</protein>
<dbReference type="GO" id="GO:0042026">
    <property type="term" value="P:protein refolding"/>
    <property type="evidence" value="ECO:0007669"/>
    <property type="project" value="TreeGrafter"/>
</dbReference>